<comment type="caution">
    <text evidence="2">The sequence shown here is derived from an EMBL/GenBank/DDBJ whole genome shotgun (WGS) entry which is preliminary data.</text>
</comment>
<evidence type="ECO:0000256" key="1">
    <source>
        <dbReference type="SAM" id="Phobius"/>
    </source>
</evidence>
<keyword evidence="1" id="KW-0472">Membrane</keyword>
<protein>
    <submittedName>
        <fullName evidence="2">Uncharacterized protein</fullName>
    </submittedName>
</protein>
<accession>A0A851GIS3</accession>
<keyword evidence="1" id="KW-0812">Transmembrane</keyword>
<keyword evidence="1" id="KW-1133">Transmembrane helix</keyword>
<feature type="transmembrane region" description="Helical" evidence="1">
    <location>
        <begin position="12"/>
        <end position="35"/>
    </location>
</feature>
<proteinExistence type="predicted"/>
<dbReference type="RefSeq" id="WP_178935083.1">
    <property type="nucleotide sequence ID" value="NZ_JACBAZ010000023.1"/>
</dbReference>
<dbReference type="AlphaFoldDB" id="A0A851GIS3"/>
<evidence type="ECO:0000313" key="2">
    <source>
        <dbReference type="EMBL" id="NWK57708.1"/>
    </source>
</evidence>
<feature type="transmembrane region" description="Helical" evidence="1">
    <location>
        <begin position="41"/>
        <end position="59"/>
    </location>
</feature>
<name>A0A851GIS3_9BACT</name>
<dbReference type="EMBL" id="JACBAZ010000023">
    <property type="protein sequence ID" value="NWK57708.1"/>
    <property type="molecule type" value="Genomic_DNA"/>
</dbReference>
<sequence length="79" mass="8725">MRLIIAAVSELSFWWGIMTIFTAAILAAGDFFGIAEAGWDVSVMLAVQGLFFLCISLFVRNQLSSRDACHSESNHLKKT</sequence>
<reference evidence="2 3" key="1">
    <citation type="submission" date="2020-07" db="EMBL/GenBank/DDBJ databases">
        <title>Roseicoccus Jingziensis gen. nov., sp. nov., isolated from coastal seawater.</title>
        <authorList>
            <person name="Feng X."/>
        </authorList>
    </citation>
    <scope>NUCLEOTIDE SEQUENCE [LARGE SCALE GENOMIC DNA]</scope>
    <source>
        <strain evidence="2 3">N1E253</strain>
    </source>
</reference>
<evidence type="ECO:0000313" key="3">
    <source>
        <dbReference type="Proteomes" id="UP000557872"/>
    </source>
</evidence>
<organism evidence="2 3">
    <name type="scientific">Oceaniferula marina</name>
    <dbReference type="NCBI Taxonomy" id="2748318"/>
    <lineage>
        <taxon>Bacteria</taxon>
        <taxon>Pseudomonadati</taxon>
        <taxon>Verrucomicrobiota</taxon>
        <taxon>Verrucomicrobiia</taxon>
        <taxon>Verrucomicrobiales</taxon>
        <taxon>Verrucomicrobiaceae</taxon>
        <taxon>Oceaniferula</taxon>
    </lineage>
</organism>
<dbReference type="Proteomes" id="UP000557872">
    <property type="component" value="Unassembled WGS sequence"/>
</dbReference>
<gene>
    <name evidence="2" type="ORF">HW115_18970</name>
</gene>
<keyword evidence="3" id="KW-1185">Reference proteome</keyword>